<protein>
    <submittedName>
        <fullName evidence="6">28_t:CDS:1</fullName>
    </submittedName>
</protein>
<dbReference type="PANTHER" id="PTHR12705:SF0">
    <property type="entry name" value="ORIGIN RECOGNITION COMPLEX SUBUNIT 5"/>
    <property type="match status" value="1"/>
</dbReference>
<sequence>MIGSFSQPLIFQSKIGLALPLSTFYIMKVGQHLKDALLEEFPGRTRQVETLLNWFGTPSERTPPSIFIHGNRALGKTELVKRLFTLGFPAELFSFINCQACYTSQQTFEYALKRLAKKRVTCKNINDFTVEVQRLCKDSSETRYLIFDNAELLWELSSTLVPALLTLPQWTGLNICVIFITQVPWEKFRKIIGMSEPWQLYFQEYTKDILITHLEVIQILTKNCPANEDPRFYRKFVENICDIFYENCDMFDFIRLLPELFDKFMKPVNEQRATRNDVSFLCNELKPYLDPIFDRLYMQNMSNTAVKPEEQLPKWSLYLLIATFLGSYIPQHLDQRYFAKSTDKKRSPRKKKTSGNITMKLASEKKGPQPCEMERVLAIFQSIYADRIISTFDIQMQMESFVTHRLLAHAAPLDRLESVTYRCNVSFNCVNQIARNIGFDISKYLDELY</sequence>
<feature type="domain" description="Orc1-like AAA ATPase" evidence="4">
    <location>
        <begin position="40"/>
        <end position="178"/>
    </location>
</feature>
<feature type="domain" description="Origin recognition complex subunit 5 C-terminal" evidence="5">
    <location>
        <begin position="312"/>
        <end position="445"/>
    </location>
</feature>
<evidence type="ECO:0000259" key="5">
    <source>
        <dbReference type="Pfam" id="PF14630"/>
    </source>
</evidence>
<proteinExistence type="inferred from homology"/>
<reference evidence="6" key="1">
    <citation type="submission" date="2021-06" db="EMBL/GenBank/DDBJ databases">
        <authorList>
            <person name="Kallberg Y."/>
            <person name="Tangrot J."/>
            <person name="Rosling A."/>
        </authorList>
    </citation>
    <scope>NUCLEOTIDE SEQUENCE</scope>
    <source>
        <strain evidence="6">CL551</strain>
    </source>
</reference>
<name>A0A9N8ZHB8_9GLOM</name>
<accession>A0A9N8ZHB8</accession>
<evidence type="ECO:0000256" key="2">
    <source>
        <dbReference type="ARBA" id="ARBA00022741"/>
    </source>
</evidence>
<dbReference type="GO" id="GO:0003688">
    <property type="term" value="F:DNA replication origin binding"/>
    <property type="evidence" value="ECO:0007669"/>
    <property type="project" value="TreeGrafter"/>
</dbReference>
<dbReference type="Pfam" id="PF14630">
    <property type="entry name" value="ORC5_C"/>
    <property type="match status" value="1"/>
</dbReference>
<evidence type="ECO:0000259" key="4">
    <source>
        <dbReference type="Pfam" id="PF13191"/>
    </source>
</evidence>
<evidence type="ECO:0000256" key="1">
    <source>
        <dbReference type="ARBA" id="ARBA00006269"/>
    </source>
</evidence>
<evidence type="ECO:0000313" key="7">
    <source>
        <dbReference type="Proteomes" id="UP000789342"/>
    </source>
</evidence>
<dbReference type="Pfam" id="PF13191">
    <property type="entry name" value="AAA_16"/>
    <property type="match status" value="1"/>
</dbReference>
<dbReference type="Proteomes" id="UP000789342">
    <property type="component" value="Unassembled WGS sequence"/>
</dbReference>
<dbReference type="AlphaFoldDB" id="A0A9N8ZHB8"/>
<dbReference type="Gene3D" id="3.40.50.300">
    <property type="entry name" value="P-loop containing nucleotide triphosphate hydrolases"/>
    <property type="match status" value="1"/>
</dbReference>
<comment type="similarity">
    <text evidence="1">Belongs to the ORC5 family.</text>
</comment>
<dbReference type="GO" id="GO:0006270">
    <property type="term" value="P:DNA replication initiation"/>
    <property type="evidence" value="ECO:0007669"/>
    <property type="project" value="TreeGrafter"/>
</dbReference>
<keyword evidence="3" id="KW-0067">ATP-binding</keyword>
<dbReference type="PANTHER" id="PTHR12705">
    <property type="entry name" value="ORIGIN RECOGNITION COMPLEX SUBUNIT 5"/>
    <property type="match status" value="1"/>
</dbReference>
<dbReference type="InterPro" id="IPR041664">
    <property type="entry name" value="AAA_16"/>
</dbReference>
<comment type="caution">
    <text evidence="6">The sequence shown here is derived from an EMBL/GenBank/DDBJ whole genome shotgun (WGS) entry which is preliminary data.</text>
</comment>
<dbReference type="GO" id="GO:0005664">
    <property type="term" value="C:nuclear origin of replication recognition complex"/>
    <property type="evidence" value="ECO:0007669"/>
    <property type="project" value="TreeGrafter"/>
</dbReference>
<gene>
    <name evidence="6" type="ORF">AMORRO_LOCUS3003</name>
</gene>
<evidence type="ECO:0000256" key="3">
    <source>
        <dbReference type="ARBA" id="ARBA00022840"/>
    </source>
</evidence>
<dbReference type="InterPro" id="IPR027417">
    <property type="entry name" value="P-loop_NTPase"/>
</dbReference>
<dbReference type="InterPro" id="IPR020796">
    <property type="entry name" value="ORC5"/>
</dbReference>
<dbReference type="InterPro" id="IPR047088">
    <property type="entry name" value="ORC5_C"/>
</dbReference>
<dbReference type="OrthoDB" id="365981at2759"/>
<dbReference type="EMBL" id="CAJVPV010001390">
    <property type="protein sequence ID" value="CAG8495779.1"/>
    <property type="molecule type" value="Genomic_DNA"/>
</dbReference>
<organism evidence="6 7">
    <name type="scientific">Acaulospora morrowiae</name>
    <dbReference type="NCBI Taxonomy" id="94023"/>
    <lineage>
        <taxon>Eukaryota</taxon>
        <taxon>Fungi</taxon>
        <taxon>Fungi incertae sedis</taxon>
        <taxon>Mucoromycota</taxon>
        <taxon>Glomeromycotina</taxon>
        <taxon>Glomeromycetes</taxon>
        <taxon>Diversisporales</taxon>
        <taxon>Acaulosporaceae</taxon>
        <taxon>Acaulospora</taxon>
    </lineage>
</organism>
<evidence type="ECO:0000313" key="6">
    <source>
        <dbReference type="EMBL" id="CAG8495779.1"/>
    </source>
</evidence>
<keyword evidence="7" id="KW-1185">Reference proteome</keyword>
<keyword evidence="2" id="KW-0547">Nucleotide-binding</keyword>
<dbReference type="SUPFAM" id="SSF52540">
    <property type="entry name" value="P-loop containing nucleoside triphosphate hydrolases"/>
    <property type="match status" value="1"/>
</dbReference>